<proteinExistence type="predicted"/>
<dbReference type="EMBL" id="BKCJ010203484">
    <property type="protein sequence ID" value="GEY72246.1"/>
    <property type="molecule type" value="Genomic_DNA"/>
</dbReference>
<reference evidence="2" key="1">
    <citation type="journal article" date="2019" name="Sci. Rep.">
        <title>Draft genome of Tanacetum cinerariifolium, the natural source of mosquito coil.</title>
        <authorList>
            <person name="Yamashiro T."/>
            <person name="Shiraishi A."/>
            <person name="Satake H."/>
            <person name="Nakayama K."/>
        </authorList>
    </citation>
    <scope>NUCLEOTIDE SEQUENCE</scope>
</reference>
<name>A0A699HVU6_TANCI</name>
<sequence length="390" mass="43962">MKRTLENRSTSNLKRLSSAGGGSTSSARSAGRGDVSDVVADDMTLDLSIHSLVRPSNKTCKGEKGRHTSRKSSEFVSHFRVSNSPNLVELEHEADVGVEPHVDATEVVTNTLQTRRGPNTTETHLAHPFVNNPGVVCKLSKIFTNAFHGSWATWKEVDETSRKELWTPIYRWDPCIEKEVYDAWEALLRKNLCGFMAEVRDEAKKKYTEATGIVFDGENYSLLASYEPNWMRDDLWQDLINRVWNSPKWREKSRKASQNRNTQADGSVGKHMSGSVTMTQHKLNKEKETGPFGLKCKTDDGDEIGERGEDGLGWSVVGRRCFRRGWGSYFRDIEEKLCFIKMNMSSNIKTLGRDIKTMISMIGGAVAKKDTWSGTKIHFVTIIQTKMGKT</sequence>
<accession>A0A699HVU6</accession>
<feature type="region of interest" description="Disordered" evidence="1">
    <location>
        <begin position="251"/>
        <end position="273"/>
    </location>
</feature>
<organism evidence="2">
    <name type="scientific">Tanacetum cinerariifolium</name>
    <name type="common">Dalmatian daisy</name>
    <name type="synonym">Chrysanthemum cinerariifolium</name>
    <dbReference type="NCBI Taxonomy" id="118510"/>
    <lineage>
        <taxon>Eukaryota</taxon>
        <taxon>Viridiplantae</taxon>
        <taxon>Streptophyta</taxon>
        <taxon>Embryophyta</taxon>
        <taxon>Tracheophyta</taxon>
        <taxon>Spermatophyta</taxon>
        <taxon>Magnoliopsida</taxon>
        <taxon>eudicotyledons</taxon>
        <taxon>Gunneridae</taxon>
        <taxon>Pentapetalae</taxon>
        <taxon>asterids</taxon>
        <taxon>campanulids</taxon>
        <taxon>Asterales</taxon>
        <taxon>Asteraceae</taxon>
        <taxon>Asteroideae</taxon>
        <taxon>Anthemideae</taxon>
        <taxon>Anthemidinae</taxon>
        <taxon>Tanacetum</taxon>
    </lineage>
</organism>
<evidence type="ECO:0000256" key="1">
    <source>
        <dbReference type="SAM" id="MobiDB-lite"/>
    </source>
</evidence>
<dbReference type="AlphaFoldDB" id="A0A699HVU6"/>
<protein>
    <submittedName>
        <fullName evidence="2">Uncharacterized protein</fullName>
    </submittedName>
</protein>
<feature type="region of interest" description="Disordered" evidence="1">
    <location>
        <begin position="1"/>
        <end position="34"/>
    </location>
</feature>
<evidence type="ECO:0000313" key="2">
    <source>
        <dbReference type="EMBL" id="GEY72246.1"/>
    </source>
</evidence>
<comment type="caution">
    <text evidence="2">The sequence shown here is derived from an EMBL/GenBank/DDBJ whole genome shotgun (WGS) entry which is preliminary data.</text>
</comment>
<feature type="compositionally biased region" description="Low complexity" evidence="1">
    <location>
        <begin position="24"/>
        <end position="33"/>
    </location>
</feature>
<gene>
    <name evidence="2" type="ORF">Tci_444220</name>
</gene>